<dbReference type="GO" id="GO:0000976">
    <property type="term" value="F:transcription cis-regulatory region binding"/>
    <property type="evidence" value="ECO:0007669"/>
    <property type="project" value="TreeGrafter"/>
</dbReference>
<dbReference type="Pfam" id="PF00356">
    <property type="entry name" value="LacI"/>
    <property type="match status" value="1"/>
</dbReference>
<organism evidence="5 6">
    <name type="scientific">Clostridium homopropionicum DSM 5847</name>
    <dbReference type="NCBI Taxonomy" id="1121318"/>
    <lineage>
        <taxon>Bacteria</taxon>
        <taxon>Bacillati</taxon>
        <taxon>Bacillota</taxon>
        <taxon>Clostridia</taxon>
        <taxon>Eubacteriales</taxon>
        <taxon>Clostridiaceae</taxon>
        <taxon>Clostridium</taxon>
    </lineage>
</organism>
<dbReference type="PATRIC" id="fig|1121318.3.peg.788"/>
<dbReference type="Proteomes" id="UP000037043">
    <property type="component" value="Unassembled WGS sequence"/>
</dbReference>
<evidence type="ECO:0000313" key="6">
    <source>
        <dbReference type="Proteomes" id="UP000037043"/>
    </source>
</evidence>
<keyword evidence="6" id="KW-1185">Reference proteome</keyword>
<dbReference type="Gene3D" id="1.10.260.40">
    <property type="entry name" value="lambda repressor-like DNA-binding domains"/>
    <property type="match status" value="1"/>
</dbReference>
<dbReference type="AlphaFoldDB" id="A0A0L6ZCG5"/>
<dbReference type="EMBL" id="LHUR01000012">
    <property type="protein sequence ID" value="KOA20642.1"/>
    <property type="molecule type" value="Genomic_DNA"/>
</dbReference>
<reference evidence="6" key="1">
    <citation type="submission" date="2015-08" db="EMBL/GenBank/DDBJ databases">
        <title>Genome sequence of the strict anaerobe Clostridium homopropionicum LuHBu1 (DSM 5847T).</title>
        <authorList>
            <person name="Poehlein A."/>
            <person name="Beck M."/>
            <person name="Schiel-Bengelsdorf B."/>
            <person name="Bengelsdorf F.R."/>
            <person name="Daniel R."/>
            <person name="Duerre P."/>
        </authorList>
    </citation>
    <scope>NUCLEOTIDE SEQUENCE [LARGE SCALE GENOMIC DNA]</scope>
    <source>
        <strain evidence="6">DSM 5847</strain>
    </source>
</reference>
<dbReference type="STRING" id="36844.SAMN04488501_103220"/>
<dbReference type="PANTHER" id="PTHR30146:SF109">
    <property type="entry name" value="HTH-TYPE TRANSCRIPTIONAL REGULATOR GALS"/>
    <property type="match status" value="1"/>
</dbReference>
<dbReference type="CDD" id="cd06267">
    <property type="entry name" value="PBP1_LacI_sugar_binding-like"/>
    <property type="match status" value="1"/>
</dbReference>
<dbReference type="Pfam" id="PF00532">
    <property type="entry name" value="Peripla_BP_1"/>
    <property type="match status" value="1"/>
</dbReference>
<dbReference type="CDD" id="cd01392">
    <property type="entry name" value="HTH_LacI"/>
    <property type="match status" value="1"/>
</dbReference>
<dbReference type="SMART" id="SM00354">
    <property type="entry name" value="HTH_LACI"/>
    <property type="match status" value="1"/>
</dbReference>
<dbReference type="SUPFAM" id="SSF47413">
    <property type="entry name" value="lambda repressor-like DNA-binding domains"/>
    <property type="match status" value="1"/>
</dbReference>
<evidence type="ECO:0000313" key="5">
    <source>
        <dbReference type="EMBL" id="KOA20642.1"/>
    </source>
</evidence>
<evidence type="ECO:0000256" key="3">
    <source>
        <dbReference type="ARBA" id="ARBA00023163"/>
    </source>
</evidence>
<dbReference type="InterPro" id="IPR028082">
    <property type="entry name" value="Peripla_BP_I"/>
</dbReference>
<evidence type="ECO:0000256" key="1">
    <source>
        <dbReference type="ARBA" id="ARBA00023015"/>
    </source>
</evidence>
<name>A0A0L6ZCG5_9CLOT</name>
<gene>
    <name evidence="5" type="primary">ccpA_1</name>
    <name evidence="5" type="ORF">CLHOM_07840</name>
</gene>
<keyword evidence="1" id="KW-0805">Transcription regulation</keyword>
<proteinExistence type="predicted"/>
<dbReference type="PROSITE" id="PS50932">
    <property type="entry name" value="HTH_LACI_2"/>
    <property type="match status" value="1"/>
</dbReference>
<keyword evidence="3" id="KW-0804">Transcription</keyword>
<dbReference type="InterPro" id="IPR001761">
    <property type="entry name" value="Peripla_BP/Lac1_sug-bd_dom"/>
</dbReference>
<feature type="domain" description="HTH lacI-type" evidence="4">
    <location>
        <begin position="3"/>
        <end position="57"/>
    </location>
</feature>
<dbReference type="InterPro" id="IPR010982">
    <property type="entry name" value="Lambda_DNA-bd_dom_sf"/>
</dbReference>
<dbReference type="RefSeq" id="WP_052220374.1">
    <property type="nucleotide sequence ID" value="NZ_LHUR01000012.1"/>
</dbReference>
<dbReference type="Gene3D" id="3.40.50.2300">
    <property type="match status" value="2"/>
</dbReference>
<dbReference type="PRINTS" id="PR00036">
    <property type="entry name" value="HTHLACI"/>
</dbReference>
<evidence type="ECO:0000256" key="2">
    <source>
        <dbReference type="ARBA" id="ARBA00023125"/>
    </source>
</evidence>
<protein>
    <submittedName>
        <fullName evidence="5">Catabolite control protein A</fullName>
    </submittedName>
</protein>
<dbReference type="InterPro" id="IPR000843">
    <property type="entry name" value="HTH_LacI"/>
</dbReference>
<accession>A0A0L6ZCG5</accession>
<dbReference type="GO" id="GO:0003700">
    <property type="term" value="F:DNA-binding transcription factor activity"/>
    <property type="evidence" value="ECO:0007669"/>
    <property type="project" value="TreeGrafter"/>
</dbReference>
<keyword evidence="2" id="KW-0238">DNA-binding</keyword>
<comment type="caution">
    <text evidence="5">The sequence shown here is derived from an EMBL/GenBank/DDBJ whole genome shotgun (WGS) entry which is preliminary data.</text>
</comment>
<dbReference type="PANTHER" id="PTHR30146">
    <property type="entry name" value="LACI-RELATED TRANSCRIPTIONAL REPRESSOR"/>
    <property type="match status" value="1"/>
</dbReference>
<evidence type="ECO:0000259" key="4">
    <source>
        <dbReference type="PROSITE" id="PS50932"/>
    </source>
</evidence>
<dbReference type="SUPFAM" id="SSF53822">
    <property type="entry name" value="Periplasmic binding protein-like I"/>
    <property type="match status" value="1"/>
</dbReference>
<sequence length="347" mass="38604">MSVTISHIAKVAGVSKTTVSRVLNENGYVKEETKEKILKVIKELNYTPSAIARSLSTNKTNTIGVIVPDIMNPFFGEVIKGISEEADSHNLNIILFDTDDNIKKELKALKLLREQRIQGIIITPTSVEDEFNSEYLSALESLGIPVVLVEGHVKYSNFSGVFMDNIKGAYQGTEALIKAGHKNIGIITGRMKTQSAKDRFIGYKKALAFHGLNLKEQYVFYGDYRQEGGYKFTKEMLKMEERPTAIFACSNLMTLGCIKAIYEEGLKIPEDIAVIGFDNLDMVNIIGMNISYINGPAREIGVRSMKILIDSLSNKAHKEIKKITLMPKLVLKGSEKYPKAKTKKGAK</sequence>